<dbReference type="InterPro" id="IPR003593">
    <property type="entry name" value="AAA+_ATPase"/>
</dbReference>
<dbReference type="CDD" id="cd03257">
    <property type="entry name" value="ABC_NikE_OppD_transporters"/>
    <property type="match status" value="1"/>
</dbReference>
<evidence type="ECO:0000256" key="1">
    <source>
        <dbReference type="ARBA" id="ARBA00005417"/>
    </source>
</evidence>
<dbReference type="SUPFAM" id="SSF52540">
    <property type="entry name" value="P-loop containing nucleoside triphosphate hydrolases"/>
    <property type="match status" value="1"/>
</dbReference>
<comment type="similarity">
    <text evidence="1">Belongs to the ABC transporter superfamily.</text>
</comment>
<dbReference type="InterPro" id="IPR027417">
    <property type="entry name" value="P-loop_NTPase"/>
</dbReference>
<dbReference type="SMART" id="SM00382">
    <property type="entry name" value="AAA"/>
    <property type="match status" value="1"/>
</dbReference>
<keyword evidence="2" id="KW-0813">Transport</keyword>
<reference evidence="6" key="1">
    <citation type="submission" date="2023-03" db="EMBL/GenBank/DDBJ databases">
        <authorList>
            <person name="Steffen K."/>
            <person name="Cardenas P."/>
        </authorList>
    </citation>
    <scope>NUCLEOTIDE SEQUENCE</scope>
</reference>
<evidence type="ECO:0000256" key="4">
    <source>
        <dbReference type="ARBA" id="ARBA00022840"/>
    </source>
</evidence>
<feature type="non-terminal residue" evidence="6">
    <location>
        <position position="1"/>
    </location>
</feature>
<protein>
    <submittedName>
        <fullName evidence="6">Oligopeptide transport ATP-binding protein YkfD</fullName>
    </submittedName>
</protein>
<dbReference type="PANTHER" id="PTHR43776">
    <property type="entry name" value="TRANSPORT ATP-BINDING PROTEIN"/>
    <property type="match status" value="1"/>
</dbReference>
<evidence type="ECO:0000313" key="6">
    <source>
        <dbReference type="EMBL" id="CAI8014956.1"/>
    </source>
</evidence>
<organism evidence="6 7">
    <name type="scientific">Geodia barretti</name>
    <name type="common">Barrett's horny sponge</name>
    <dbReference type="NCBI Taxonomy" id="519541"/>
    <lineage>
        <taxon>Eukaryota</taxon>
        <taxon>Metazoa</taxon>
        <taxon>Porifera</taxon>
        <taxon>Demospongiae</taxon>
        <taxon>Heteroscleromorpha</taxon>
        <taxon>Tetractinellida</taxon>
        <taxon>Astrophorina</taxon>
        <taxon>Geodiidae</taxon>
        <taxon>Geodia</taxon>
    </lineage>
</organism>
<keyword evidence="7" id="KW-1185">Reference proteome</keyword>
<dbReference type="PROSITE" id="PS00211">
    <property type="entry name" value="ABC_TRANSPORTER_1"/>
    <property type="match status" value="1"/>
</dbReference>
<dbReference type="Pfam" id="PF00005">
    <property type="entry name" value="ABC_tran"/>
    <property type="match status" value="1"/>
</dbReference>
<sequence>RARGRRRRPDIREGETLGLVGESGCGKSTLGYSILQLEKPTGGAVSFEGTDLTKLKKSEIRPFRKKMQIVFQDPAAALDPRQTVGEAIAEPIRIHRIVEDDEVEDRVEELLKTVGLNPYFKNRYPHEFSGGQQQRIVIARALSVNPTFIVADEPISAWTCRFRPRSSTCWRNCRTSSS</sequence>
<evidence type="ECO:0000313" key="7">
    <source>
        <dbReference type="Proteomes" id="UP001174909"/>
    </source>
</evidence>
<dbReference type="InterPro" id="IPR017871">
    <property type="entry name" value="ABC_transporter-like_CS"/>
</dbReference>
<dbReference type="InterPro" id="IPR050319">
    <property type="entry name" value="ABC_transp_ATP-bind"/>
</dbReference>
<evidence type="ECO:0000256" key="3">
    <source>
        <dbReference type="ARBA" id="ARBA00022741"/>
    </source>
</evidence>
<dbReference type="Proteomes" id="UP001174909">
    <property type="component" value="Unassembled WGS sequence"/>
</dbReference>
<keyword evidence="4 6" id="KW-0067">ATP-binding</keyword>
<dbReference type="Gene3D" id="3.40.50.300">
    <property type="entry name" value="P-loop containing nucleotide triphosphate hydrolases"/>
    <property type="match status" value="1"/>
</dbReference>
<dbReference type="GO" id="GO:0055085">
    <property type="term" value="P:transmembrane transport"/>
    <property type="evidence" value="ECO:0007669"/>
    <property type="project" value="UniProtKB-ARBA"/>
</dbReference>
<evidence type="ECO:0000256" key="2">
    <source>
        <dbReference type="ARBA" id="ARBA00022448"/>
    </source>
</evidence>
<name>A0AA35RQX1_GEOBA</name>
<accession>A0AA35RQX1</accession>
<feature type="domain" description="ABC transporter" evidence="5">
    <location>
        <begin position="2"/>
        <end position="175"/>
    </location>
</feature>
<dbReference type="InterPro" id="IPR003439">
    <property type="entry name" value="ABC_transporter-like_ATP-bd"/>
</dbReference>
<gene>
    <name evidence="6" type="ORF">GBAR_LOCUS9316</name>
</gene>
<dbReference type="PROSITE" id="PS50893">
    <property type="entry name" value="ABC_TRANSPORTER_2"/>
    <property type="match status" value="1"/>
</dbReference>
<dbReference type="GO" id="GO:0016887">
    <property type="term" value="F:ATP hydrolysis activity"/>
    <property type="evidence" value="ECO:0007669"/>
    <property type="project" value="InterPro"/>
</dbReference>
<evidence type="ECO:0000259" key="5">
    <source>
        <dbReference type="PROSITE" id="PS50893"/>
    </source>
</evidence>
<dbReference type="EMBL" id="CASHTH010001406">
    <property type="protein sequence ID" value="CAI8014956.1"/>
    <property type="molecule type" value="Genomic_DNA"/>
</dbReference>
<comment type="caution">
    <text evidence="6">The sequence shown here is derived from an EMBL/GenBank/DDBJ whole genome shotgun (WGS) entry which is preliminary data.</text>
</comment>
<dbReference type="AlphaFoldDB" id="A0AA35RQX1"/>
<proteinExistence type="inferred from homology"/>
<dbReference type="PANTHER" id="PTHR43776:SF7">
    <property type="entry name" value="D,D-DIPEPTIDE TRANSPORT ATP-BINDING PROTEIN DDPF-RELATED"/>
    <property type="match status" value="1"/>
</dbReference>
<dbReference type="GO" id="GO:0005524">
    <property type="term" value="F:ATP binding"/>
    <property type="evidence" value="ECO:0007669"/>
    <property type="project" value="UniProtKB-KW"/>
</dbReference>
<keyword evidence="3" id="KW-0547">Nucleotide-binding</keyword>